<sequence length="141" mass="15992">MAYHELTAASITMLVHQFYDDVRGDAELFPIFEAAIGADWAPHLDRMVDFWATVMLGTKSFQGNVFGKHMLLQGVTSEHFVRWLAKFKAVSSRLFRPEIAAQFHMTAERIATSLEYGFFGEKDFAPPTLHRRNNLPGTSVI</sequence>
<protein>
    <submittedName>
        <fullName evidence="1">Group III truncated hemoglobin</fullName>
    </submittedName>
</protein>
<dbReference type="EMBL" id="CP140152">
    <property type="protein sequence ID" value="WQH03010.1"/>
    <property type="molecule type" value="Genomic_DNA"/>
</dbReference>
<dbReference type="RefSeq" id="WP_019920444.1">
    <property type="nucleotide sequence ID" value="NZ_CP140152.1"/>
</dbReference>
<dbReference type="Gene3D" id="1.10.490.10">
    <property type="entry name" value="Globins"/>
    <property type="match status" value="1"/>
</dbReference>
<dbReference type="Proteomes" id="UP001326110">
    <property type="component" value="Chromosome"/>
</dbReference>
<proteinExistence type="predicted"/>
<accession>A0ABZ0XTF1</accession>
<reference evidence="1 2" key="1">
    <citation type="submission" date="2023-11" db="EMBL/GenBank/DDBJ databases">
        <title>MicrobeMod: A computational toolkit for identifying prokaryotic methylation and restriction-modification with nanopore sequencing.</title>
        <authorList>
            <person name="Crits-Christoph A."/>
            <person name="Kang S.C."/>
            <person name="Lee H."/>
            <person name="Ostrov N."/>
        </authorList>
    </citation>
    <scope>NUCLEOTIDE SEQUENCE [LARGE SCALE GENOMIC DNA]</scope>
    <source>
        <strain evidence="1 2">ATCC 25935</strain>
    </source>
</reference>
<evidence type="ECO:0000313" key="1">
    <source>
        <dbReference type="EMBL" id="WQH03010.1"/>
    </source>
</evidence>
<keyword evidence="2" id="KW-1185">Reference proteome</keyword>
<gene>
    <name evidence="1" type="ORF">SR858_18335</name>
</gene>
<dbReference type="CDD" id="cd08916">
    <property type="entry name" value="TrHb3_P"/>
    <property type="match status" value="1"/>
</dbReference>
<evidence type="ECO:0000313" key="2">
    <source>
        <dbReference type="Proteomes" id="UP001326110"/>
    </source>
</evidence>
<dbReference type="SUPFAM" id="SSF46458">
    <property type="entry name" value="Globin-like"/>
    <property type="match status" value="1"/>
</dbReference>
<dbReference type="InterPro" id="IPR012292">
    <property type="entry name" value="Globin/Proto"/>
</dbReference>
<dbReference type="InterPro" id="IPR009050">
    <property type="entry name" value="Globin-like_sf"/>
</dbReference>
<organism evidence="1 2">
    <name type="scientific">Duganella zoogloeoides</name>
    <dbReference type="NCBI Taxonomy" id="75659"/>
    <lineage>
        <taxon>Bacteria</taxon>
        <taxon>Pseudomonadati</taxon>
        <taxon>Pseudomonadota</taxon>
        <taxon>Betaproteobacteria</taxon>
        <taxon>Burkholderiales</taxon>
        <taxon>Oxalobacteraceae</taxon>
        <taxon>Telluria group</taxon>
        <taxon>Duganella</taxon>
    </lineage>
</organism>
<dbReference type="GeneID" id="43162337"/>
<name>A0ABZ0XTF1_9BURK</name>